<proteinExistence type="predicted"/>
<feature type="region of interest" description="Disordered" evidence="2">
    <location>
        <begin position="384"/>
        <end position="409"/>
    </location>
</feature>
<comment type="caution">
    <text evidence="3">The sequence shown here is derived from an EMBL/GenBank/DDBJ whole genome shotgun (WGS) entry which is preliminary data.</text>
</comment>
<reference evidence="3 4" key="1">
    <citation type="submission" date="2024-03" db="EMBL/GenBank/DDBJ databases">
        <title>The Acrasis kona genome and developmental transcriptomes reveal deep origins of eukaryotic multicellular pathways.</title>
        <authorList>
            <person name="Sheikh S."/>
            <person name="Fu C.-J."/>
            <person name="Brown M.W."/>
            <person name="Baldauf S.L."/>
        </authorList>
    </citation>
    <scope>NUCLEOTIDE SEQUENCE [LARGE SCALE GENOMIC DNA]</scope>
    <source>
        <strain evidence="3 4">ATCC MYA-3509</strain>
    </source>
</reference>
<evidence type="ECO:0000313" key="3">
    <source>
        <dbReference type="EMBL" id="KAL0479500.1"/>
    </source>
</evidence>
<dbReference type="PROSITE" id="PS50088">
    <property type="entry name" value="ANK_REPEAT"/>
    <property type="match status" value="1"/>
</dbReference>
<keyword evidence="1" id="KW-0040">ANK repeat</keyword>
<accession>A0AAW2YQS8</accession>
<gene>
    <name evidence="3" type="ORF">AKO1_007648</name>
</gene>
<evidence type="ECO:0000256" key="1">
    <source>
        <dbReference type="PROSITE-ProRule" id="PRU00023"/>
    </source>
</evidence>
<name>A0AAW2YQS8_9EUKA</name>
<evidence type="ECO:0000313" key="4">
    <source>
        <dbReference type="Proteomes" id="UP001431209"/>
    </source>
</evidence>
<dbReference type="SMART" id="SM00248">
    <property type="entry name" value="ANK"/>
    <property type="match status" value="2"/>
</dbReference>
<protein>
    <submittedName>
        <fullName evidence="3">Developmentally-regulated protein with ankyrin repeat</fullName>
    </submittedName>
</protein>
<dbReference type="GO" id="GO:0006357">
    <property type="term" value="P:regulation of transcription by RNA polymerase II"/>
    <property type="evidence" value="ECO:0007669"/>
    <property type="project" value="TreeGrafter"/>
</dbReference>
<evidence type="ECO:0000256" key="2">
    <source>
        <dbReference type="SAM" id="MobiDB-lite"/>
    </source>
</evidence>
<dbReference type="GO" id="GO:0003712">
    <property type="term" value="F:transcription coregulator activity"/>
    <property type="evidence" value="ECO:0007669"/>
    <property type="project" value="TreeGrafter"/>
</dbReference>
<dbReference type="EMBL" id="JAOPGA020000568">
    <property type="protein sequence ID" value="KAL0479500.1"/>
    <property type="molecule type" value="Genomic_DNA"/>
</dbReference>
<keyword evidence="4" id="KW-1185">Reference proteome</keyword>
<dbReference type="Proteomes" id="UP001431209">
    <property type="component" value="Unassembled WGS sequence"/>
</dbReference>
<feature type="repeat" description="ANK" evidence="1">
    <location>
        <begin position="520"/>
        <end position="552"/>
    </location>
</feature>
<dbReference type="SUPFAM" id="SSF48403">
    <property type="entry name" value="Ankyrin repeat"/>
    <property type="match status" value="1"/>
</dbReference>
<sequence length="589" mass="66789">MVQKKTNEVETFIFEELFKHLGAHGLDRSQLDTFIEHVSSDGDVLAQFLGCAYDHIYEPDAIIVQEEQNVLKPNQFCLTFRVNLRLLRLRALIVFVCFNLCKLHPDQNECRMWLLEKLKDNVLLLDESLNEVTHASFFDQLRIIEQNLRFETEVQVLQPNSQRNKVHVEVKNGTMNSILLKSSDQDALTASFDQVTLAMQKEKNEDGVSGNSSDEDEDDRCDVLVRPYLLIHIGKYMTFAKYGQNTFKMSSSLASSRPTSSVQEDKDSRLSIVDVSPTKGDANSNTSVRLTWNKEFFVNPKRENTDIYFAVQLGRVKLPRIDALYIDHLKITIPPLQDCYSSSSSSDEEDCASITSAAHIPIQVRHNHLELTTDASFQSIPMESIATSSSSPSPHESFATHHSPSVGNKRTLIHNENSRAMMDDDDIQADLIHDMCGTTISHKRQRLSEDFQDSCSTSDSYTNQSTISNSYKSTTIKSLQKIRDPCGFTLLHSASFRGYTKLVKMLVNVQNFTVDQQDHYLFTPLHWACYSGNVDIAMFLMKNGASPTLQNIFALTAPDIAEEQNHMELWKAMDAELQRPSLLRSVHLV</sequence>
<dbReference type="AlphaFoldDB" id="A0AAW2YQS8"/>
<dbReference type="PANTHER" id="PTHR23335">
    <property type="entry name" value="CALMODULIN-BINDING TRANSCRIPTION ACTIVATOR CAMTA"/>
    <property type="match status" value="1"/>
</dbReference>
<feature type="compositionally biased region" description="Low complexity" evidence="2">
    <location>
        <begin position="384"/>
        <end position="397"/>
    </location>
</feature>
<organism evidence="3 4">
    <name type="scientific">Acrasis kona</name>
    <dbReference type="NCBI Taxonomy" id="1008807"/>
    <lineage>
        <taxon>Eukaryota</taxon>
        <taxon>Discoba</taxon>
        <taxon>Heterolobosea</taxon>
        <taxon>Tetramitia</taxon>
        <taxon>Eutetramitia</taxon>
        <taxon>Acrasidae</taxon>
        <taxon>Acrasis</taxon>
    </lineage>
</organism>
<dbReference type="GO" id="GO:0005634">
    <property type="term" value="C:nucleus"/>
    <property type="evidence" value="ECO:0007669"/>
    <property type="project" value="TreeGrafter"/>
</dbReference>
<dbReference type="PROSITE" id="PS50297">
    <property type="entry name" value="ANK_REP_REGION"/>
    <property type="match status" value="1"/>
</dbReference>
<dbReference type="Gene3D" id="1.25.40.20">
    <property type="entry name" value="Ankyrin repeat-containing domain"/>
    <property type="match status" value="1"/>
</dbReference>
<dbReference type="GO" id="GO:0003690">
    <property type="term" value="F:double-stranded DNA binding"/>
    <property type="evidence" value="ECO:0007669"/>
    <property type="project" value="TreeGrafter"/>
</dbReference>
<dbReference type="PANTHER" id="PTHR23335:SF1">
    <property type="entry name" value="CALMODULIN-BINDING TRANSCRIPTION ACTIVATOR, ISOFORM F"/>
    <property type="match status" value="1"/>
</dbReference>
<dbReference type="InterPro" id="IPR002110">
    <property type="entry name" value="Ankyrin_rpt"/>
</dbReference>
<dbReference type="Pfam" id="PF12796">
    <property type="entry name" value="Ank_2"/>
    <property type="match status" value="1"/>
</dbReference>
<dbReference type="InterPro" id="IPR036770">
    <property type="entry name" value="Ankyrin_rpt-contain_sf"/>
</dbReference>